<dbReference type="Proteomes" id="UP000011864">
    <property type="component" value="Chromosome"/>
</dbReference>
<evidence type="ECO:0000313" key="8">
    <source>
        <dbReference type="Proteomes" id="UP000011864"/>
    </source>
</evidence>
<keyword evidence="8" id="KW-1185">Reference proteome</keyword>
<dbReference type="SUPFAM" id="SSF88659">
    <property type="entry name" value="Sigma3 and sigma4 domains of RNA polymerase sigma factors"/>
    <property type="match status" value="1"/>
</dbReference>
<dbReference type="PANTHER" id="PTHR43133">
    <property type="entry name" value="RNA POLYMERASE ECF-TYPE SIGMA FACTO"/>
    <property type="match status" value="1"/>
</dbReference>
<dbReference type="RefSeq" id="WP_007642092.1">
    <property type="nucleotide sequence ID" value="NC_020514.1"/>
</dbReference>
<evidence type="ECO:0000259" key="6">
    <source>
        <dbReference type="Pfam" id="PF08281"/>
    </source>
</evidence>
<evidence type="ECO:0000256" key="1">
    <source>
        <dbReference type="ARBA" id="ARBA00010641"/>
    </source>
</evidence>
<dbReference type="Gene3D" id="1.10.10.10">
    <property type="entry name" value="Winged helix-like DNA-binding domain superfamily/Winged helix DNA-binding domain"/>
    <property type="match status" value="1"/>
</dbReference>
<dbReference type="GO" id="GO:0003677">
    <property type="term" value="F:DNA binding"/>
    <property type="evidence" value="ECO:0007669"/>
    <property type="project" value="InterPro"/>
</dbReference>
<feature type="domain" description="RNA polymerase sigma factor 70 region 4 type 2" evidence="6">
    <location>
        <begin position="115"/>
        <end position="166"/>
    </location>
</feature>
<evidence type="ECO:0000256" key="2">
    <source>
        <dbReference type="ARBA" id="ARBA00023015"/>
    </source>
</evidence>
<comment type="similarity">
    <text evidence="1">Belongs to the sigma-70 factor family. ECF subfamily.</text>
</comment>
<protein>
    <recommendedName>
        <fullName evidence="9">ECF subfamily RNA polymerase sigma-24 factor</fullName>
    </recommendedName>
</protein>
<name>K7ABP6_9ALTE</name>
<dbReference type="PANTHER" id="PTHR43133:SF63">
    <property type="entry name" value="RNA POLYMERASE SIGMA FACTOR FECI-RELATED"/>
    <property type="match status" value="1"/>
</dbReference>
<dbReference type="HOGENOM" id="CLU_047691_12_5_6"/>
<dbReference type="InterPro" id="IPR036388">
    <property type="entry name" value="WH-like_DNA-bd_sf"/>
</dbReference>
<dbReference type="EMBL" id="CP003837">
    <property type="protein sequence ID" value="AGH43607.1"/>
    <property type="molecule type" value="Genomic_DNA"/>
</dbReference>
<dbReference type="STRING" id="1129794.C427_1498"/>
<dbReference type="InterPro" id="IPR013325">
    <property type="entry name" value="RNA_pol_sigma_r2"/>
</dbReference>
<evidence type="ECO:0008006" key="9">
    <source>
        <dbReference type="Google" id="ProtNLM"/>
    </source>
</evidence>
<evidence type="ECO:0000313" key="7">
    <source>
        <dbReference type="EMBL" id="AGH43607.1"/>
    </source>
</evidence>
<dbReference type="InterPro" id="IPR014284">
    <property type="entry name" value="RNA_pol_sigma-70_dom"/>
</dbReference>
<accession>K7ABP6</accession>
<dbReference type="KEGG" id="gps:C427_1498"/>
<dbReference type="NCBIfam" id="TIGR02937">
    <property type="entry name" value="sigma70-ECF"/>
    <property type="match status" value="1"/>
</dbReference>
<gene>
    <name evidence="7" type="ORF">C427_1498</name>
</gene>
<evidence type="ECO:0000256" key="3">
    <source>
        <dbReference type="ARBA" id="ARBA00023082"/>
    </source>
</evidence>
<dbReference type="InterPro" id="IPR039425">
    <property type="entry name" value="RNA_pol_sigma-70-like"/>
</dbReference>
<dbReference type="InterPro" id="IPR007627">
    <property type="entry name" value="RNA_pol_sigma70_r2"/>
</dbReference>
<reference evidence="7 8" key="1">
    <citation type="journal article" date="2013" name="Genome Announc.">
        <title>Complete Genome Sequence of Glaciecola psychrophila Strain 170T.</title>
        <authorList>
            <person name="Yin J."/>
            <person name="Chen J."/>
            <person name="Liu G."/>
            <person name="Yu Y."/>
            <person name="Song L."/>
            <person name="Wang X."/>
            <person name="Qu X."/>
        </authorList>
    </citation>
    <scope>NUCLEOTIDE SEQUENCE [LARGE SCALE GENOMIC DNA]</scope>
    <source>
        <strain evidence="7 8">170</strain>
    </source>
</reference>
<feature type="domain" description="RNA polymerase sigma-70 region 2" evidence="5">
    <location>
        <begin position="16"/>
        <end position="76"/>
    </location>
</feature>
<keyword evidence="4" id="KW-0804">Transcription</keyword>
<keyword evidence="2" id="KW-0805">Transcription regulation</keyword>
<dbReference type="GO" id="GO:0006352">
    <property type="term" value="P:DNA-templated transcription initiation"/>
    <property type="evidence" value="ECO:0007669"/>
    <property type="project" value="InterPro"/>
</dbReference>
<dbReference type="PATRIC" id="fig|1129794.4.peg.1484"/>
<sequence length="179" mass="21039">MTKQTINKHSSFIKGLYDSSYKELFAFLLRRSSNKQQAQDLSQEAYLRLIRVERTDLIEQPKAYLFRIAANLVYETRIKSDRSAEKKTYPFEEVEDIPSTDEPHMDYETAKAIIDLDKIIKELPLMYQTVLLMRKRDGLKHMEIANKLGISIHTVRKYLTRAVAECRKAHSMGDHHEQY</sequence>
<dbReference type="SUPFAM" id="SSF88946">
    <property type="entry name" value="Sigma2 domain of RNA polymerase sigma factors"/>
    <property type="match status" value="1"/>
</dbReference>
<evidence type="ECO:0000259" key="5">
    <source>
        <dbReference type="Pfam" id="PF04542"/>
    </source>
</evidence>
<dbReference type="Pfam" id="PF08281">
    <property type="entry name" value="Sigma70_r4_2"/>
    <property type="match status" value="1"/>
</dbReference>
<dbReference type="eggNOG" id="COG1595">
    <property type="taxonomic scope" value="Bacteria"/>
</dbReference>
<dbReference type="OrthoDB" id="6689546at2"/>
<proteinExistence type="inferred from homology"/>
<evidence type="ECO:0000256" key="4">
    <source>
        <dbReference type="ARBA" id="ARBA00023163"/>
    </source>
</evidence>
<dbReference type="GO" id="GO:0016987">
    <property type="term" value="F:sigma factor activity"/>
    <property type="evidence" value="ECO:0007669"/>
    <property type="project" value="UniProtKB-KW"/>
</dbReference>
<dbReference type="Gene3D" id="1.10.1740.10">
    <property type="match status" value="1"/>
</dbReference>
<organism evidence="7 8">
    <name type="scientific">Paraglaciecola psychrophila 170</name>
    <dbReference type="NCBI Taxonomy" id="1129794"/>
    <lineage>
        <taxon>Bacteria</taxon>
        <taxon>Pseudomonadati</taxon>
        <taxon>Pseudomonadota</taxon>
        <taxon>Gammaproteobacteria</taxon>
        <taxon>Alteromonadales</taxon>
        <taxon>Alteromonadaceae</taxon>
        <taxon>Paraglaciecola</taxon>
    </lineage>
</organism>
<dbReference type="AlphaFoldDB" id="K7ABP6"/>
<dbReference type="InterPro" id="IPR013249">
    <property type="entry name" value="RNA_pol_sigma70_r4_t2"/>
</dbReference>
<keyword evidence="3" id="KW-0731">Sigma factor</keyword>
<dbReference type="Pfam" id="PF04542">
    <property type="entry name" value="Sigma70_r2"/>
    <property type="match status" value="1"/>
</dbReference>
<dbReference type="InterPro" id="IPR013324">
    <property type="entry name" value="RNA_pol_sigma_r3/r4-like"/>
</dbReference>
<dbReference type="CDD" id="cd06171">
    <property type="entry name" value="Sigma70_r4"/>
    <property type="match status" value="1"/>
</dbReference>